<sequence>MSILLRVERESGDQPIKLGNGQITGYNYTNTSPADFLAKAYNAEHSIQIRGEIPLRLLPPIEQDADNSNTLYAWALTEFRPDNGYYRTVTVRIVRHEKTIREIVFTHAYVHVYQEQVNGLKGVLEFELVVRQKKDQLDNIRFGLVEAQPNVVENKGKRVTAAAHAPKIENWESNNRSKSKLFLYPVDNLLKYVEPLDKTDEEDKKLPLQIQDEINWCKQLWEQQELQNIKKEIHTVANFLREIGKSGDDYAVLRLKTFIPSETLYLLDNVFEGTGDGRDFDVDATSNRTVQYSVINFSNKQMYNFNYTGKSHQTHPYKKEKTVNNDGMYVSYSLEEGIFKLTASLSSGNPIAPIAKIDYNII</sequence>
<dbReference type="Proteomes" id="UP000198601">
    <property type="component" value="Unassembled WGS sequence"/>
</dbReference>
<keyword evidence="2" id="KW-1185">Reference proteome</keyword>
<evidence type="ECO:0000313" key="2">
    <source>
        <dbReference type="Proteomes" id="UP000198601"/>
    </source>
</evidence>
<dbReference type="EMBL" id="FMTT01000051">
    <property type="protein sequence ID" value="SCW80178.1"/>
    <property type="molecule type" value="Genomic_DNA"/>
</dbReference>
<dbReference type="STRING" id="624147.SAMN04487970_10512"/>
<evidence type="ECO:0000313" key="1">
    <source>
        <dbReference type="EMBL" id="SCW80178.1"/>
    </source>
</evidence>
<dbReference type="AlphaFoldDB" id="A0A1G4TFQ5"/>
<proteinExistence type="predicted"/>
<gene>
    <name evidence="1" type="ORF">SAMN04487970_10512</name>
</gene>
<dbReference type="RefSeq" id="WP_090675895.1">
    <property type="nucleotide sequence ID" value="NZ_FMTT01000051.1"/>
</dbReference>
<name>A0A1G4TFQ5_9BACL</name>
<organism evidence="1 2">
    <name type="scientific">Paenibacillus tianmuensis</name>
    <dbReference type="NCBI Taxonomy" id="624147"/>
    <lineage>
        <taxon>Bacteria</taxon>
        <taxon>Bacillati</taxon>
        <taxon>Bacillota</taxon>
        <taxon>Bacilli</taxon>
        <taxon>Bacillales</taxon>
        <taxon>Paenibacillaceae</taxon>
        <taxon>Paenibacillus</taxon>
    </lineage>
</organism>
<protein>
    <submittedName>
        <fullName evidence="1">Uncharacterized protein</fullName>
    </submittedName>
</protein>
<reference evidence="2" key="1">
    <citation type="submission" date="2016-10" db="EMBL/GenBank/DDBJ databases">
        <authorList>
            <person name="Varghese N."/>
            <person name="Submissions S."/>
        </authorList>
    </citation>
    <scope>NUCLEOTIDE SEQUENCE [LARGE SCALE GENOMIC DNA]</scope>
    <source>
        <strain evidence="2">CGMCC 1.8946</strain>
    </source>
</reference>
<dbReference type="OrthoDB" id="2444319at2"/>
<accession>A0A1G4TFQ5</accession>